<feature type="domain" description="UBA" evidence="3">
    <location>
        <begin position="480"/>
        <end position="528"/>
    </location>
</feature>
<feature type="domain" description="Ubiquitin-like" evidence="4">
    <location>
        <begin position="140"/>
        <end position="212"/>
    </location>
</feature>
<dbReference type="SUPFAM" id="SSF54236">
    <property type="entry name" value="Ubiquitin-like"/>
    <property type="match status" value="1"/>
</dbReference>
<feature type="domain" description="UBA" evidence="3">
    <location>
        <begin position="432"/>
        <end position="472"/>
    </location>
</feature>
<dbReference type="InterPro" id="IPR009060">
    <property type="entry name" value="UBA-like_sf"/>
</dbReference>
<dbReference type="GO" id="GO:2000058">
    <property type="term" value="P:regulation of ubiquitin-dependent protein catabolic process"/>
    <property type="evidence" value="ECO:0007669"/>
    <property type="project" value="TreeGrafter"/>
</dbReference>
<dbReference type="CDD" id="cd14291">
    <property type="entry name" value="UBA1_NUB1_like"/>
    <property type="match status" value="1"/>
</dbReference>
<dbReference type="InterPro" id="IPR039749">
    <property type="entry name" value="NUB1"/>
</dbReference>
<name>A0A151PDW9_ALLMI</name>
<dbReference type="CDD" id="cd14292">
    <property type="entry name" value="UBA2_NUB1"/>
    <property type="match status" value="1"/>
</dbReference>
<evidence type="ECO:0000259" key="3">
    <source>
        <dbReference type="PROSITE" id="PS50030"/>
    </source>
</evidence>
<evidence type="ECO:0000313" key="6">
    <source>
        <dbReference type="Proteomes" id="UP000050525"/>
    </source>
</evidence>
<feature type="region of interest" description="Disordered" evidence="2">
    <location>
        <begin position="600"/>
        <end position="644"/>
    </location>
</feature>
<dbReference type="CDD" id="cd17062">
    <property type="entry name" value="Ubl_NUB1"/>
    <property type="match status" value="1"/>
</dbReference>
<gene>
    <name evidence="5" type="primary">NUB1</name>
    <name evidence="5" type="ORF">Y1Q_0014524</name>
</gene>
<dbReference type="Pfam" id="PF18037">
    <property type="entry name" value="Ubiquitin_5"/>
    <property type="match status" value="1"/>
</dbReference>
<dbReference type="Pfam" id="PF00627">
    <property type="entry name" value="UBA"/>
    <property type="match status" value="3"/>
</dbReference>
<feature type="coiled-coil region" evidence="1">
    <location>
        <begin position="211"/>
        <end position="243"/>
    </location>
</feature>
<dbReference type="InterPro" id="IPR032738">
    <property type="entry name" value="Tbc1d30_C"/>
</dbReference>
<dbReference type="eggNOG" id="KOG2561">
    <property type="taxonomic scope" value="Eukaryota"/>
</dbReference>
<dbReference type="PANTHER" id="PTHR12948">
    <property type="entry name" value="NEDD8 ULTIMATE BUSTER-1 BS4 PROTEIN"/>
    <property type="match status" value="1"/>
</dbReference>
<feature type="compositionally biased region" description="Acidic residues" evidence="2">
    <location>
        <begin position="626"/>
        <end position="644"/>
    </location>
</feature>
<feature type="compositionally biased region" description="Low complexity" evidence="2">
    <location>
        <begin position="600"/>
        <end position="625"/>
    </location>
</feature>
<dbReference type="SUPFAM" id="SSF48452">
    <property type="entry name" value="TPR-like"/>
    <property type="match status" value="1"/>
</dbReference>
<evidence type="ECO:0000256" key="2">
    <source>
        <dbReference type="SAM" id="MobiDB-lite"/>
    </source>
</evidence>
<dbReference type="EMBL" id="AKHW03000487">
    <property type="protein sequence ID" value="KYO46965.1"/>
    <property type="molecule type" value="Genomic_DNA"/>
</dbReference>
<dbReference type="SUPFAM" id="SSF46934">
    <property type="entry name" value="UBA-like"/>
    <property type="match status" value="3"/>
</dbReference>
<dbReference type="InterPro" id="IPR029071">
    <property type="entry name" value="Ubiquitin-like_domsf"/>
</dbReference>
<dbReference type="Proteomes" id="UP000050525">
    <property type="component" value="Unassembled WGS sequence"/>
</dbReference>
<dbReference type="PROSITE" id="PS50030">
    <property type="entry name" value="UBA"/>
    <property type="match status" value="3"/>
</dbReference>
<dbReference type="InterPro" id="IPR015940">
    <property type="entry name" value="UBA"/>
</dbReference>
<organism evidence="5 6">
    <name type="scientific">Alligator mississippiensis</name>
    <name type="common">American alligator</name>
    <dbReference type="NCBI Taxonomy" id="8496"/>
    <lineage>
        <taxon>Eukaryota</taxon>
        <taxon>Metazoa</taxon>
        <taxon>Chordata</taxon>
        <taxon>Craniata</taxon>
        <taxon>Vertebrata</taxon>
        <taxon>Euteleostomi</taxon>
        <taxon>Archelosauria</taxon>
        <taxon>Archosauria</taxon>
        <taxon>Crocodylia</taxon>
        <taxon>Alligatoridae</taxon>
        <taxon>Alligatorinae</taxon>
        <taxon>Alligator</taxon>
    </lineage>
</organism>
<dbReference type="InterPro" id="IPR000626">
    <property type="entry name" value="Ubiquitin-like_dom"/>
</dbReference>
<dbReference type="PROSITE" id="PS50053">
    <property type="entry name" value="UBIQUITIN_2"/>
    <property type="match status" value="1"/>
</dbReference>
<dbReference type="InterPro" id="IPR058666">
    <property type="entry name" value="SASH1/NUB1_homeodomain"/>
</dbReference>
<feature type="coiled-coil region" evidence="1">
    <location>
        <begin position="465"/>
        <end position="492"/>
    </location>
</feature>
<dbReference type="InterPro" id="IPR011990">
    <property type="entry name" value="TPR-like_helical_dom_sf"/>
</dbReference>
<reference evidence="5 6" key="1">
    <citation type="journal article" date="2012" name="Genome Biol.">
        <title>Sequencing three crocodilian genomes to illuminate the evolution of archosaurs and amniotes.</title>
        <authorList>
            <person name="St John J.A."/>
            <person name="Braun E.L."/>
            <person name="Isberg S.R."/>
            <person name="Miles L.G."/>
            <person name="Chong A.Y."/>
            <person name="Gongora J."/>
            <person name="Dalzell P."/>
            <person name="Moran C."/>
            <person name="Bed'hom B."/>
            <person name="Abzhanov A."/>
            <person name="Burgess S.C."/>
            <person name="Cooksey A.M."/>
            <person name="Castoe T.A."/>
            <person name="Crawford N.G."/>
            <person name="Densmore L.D."/>
            <person name="Drew J.C."/>
            <person name="Edwards S.V."/>
            <person name="Faircloth B.C."/>
            <person name="Fujita M.K."/>
            <person name="Greenwold M.J."/>
            <person name="Hoffmann F.G."/>
            <person name="Howard J.M."/>
            <person name="Iguchi T."/>
            <person name="Janes D.E."/>
            <person name="Khan S.Y."/>
            <person name="Kohno S."/>
            <person name="de Koning A.J."/>
            <person name="Lance S.L."/>
            <person name="McCarthy F.M."/>
            <person name="McCormack J.E."/>
            <person name="Merchant M.E."/>
            <person name="Peterson D.G."/>
            <person name="Pollock D.D."/>
            <person name="Pourmand N."/>
            <person name="Raney B.J."/>
            <person name="Roessler K.A."/>
            <person name="Sanford J.R."/>
            <person name="Sawyer R.H."/>
            <person name="Schmidt C.J."/>
            <person name="Triplett E.W."/>
            <person name="Tuberville T.D."/>
            <person name="Venegas-Anaya M."/>
            <person name="Howard J.T."/>
            <person name="Jarvis E.D."/>
            <person name="Guillette L.J.Jr."/>
            <person name="Glenn T.C."/>
            <person name="Green R.E."/>
            <person name="Ray D.A."/>
        </authorList>
    </citation>
    <scope>NUCLEOTIDE SEQUENCE [LARGE SCALE GENOMIC DNA]</scope>
    <source>
        <strain evidence="5">KSC_2009_1</strain>
    </source>
</reference>
<keyword evidence="6" id="KW-1185">Reference proteome</keyword>
<dbReference type="Gene3D" id="1.10.8.10">
    <property type="entry name" value="DNA helicase RuvA subunit, C-terminal domain"/>
    <property type="match status" value="3"/>
</dbReference>
<dbReference type="Pfam" id="PF15733">
    <property type="entry name" value="DUF4682"/>
    <property type="match status" value="1"/>
</dbReference>
<sequence length="673" mass="76785">MDVSILEEQYDCIKQKQKLQTHIIVFKTGENDSVHDESMVNAVLINKKCCWTVVRMAQKEFLTAKLKNFLREDKIQLWKPPYTNENKKVGVELKELAQKFSTKLELSEVEVESLLEEIRCKAIERGTGNDAFKRTGIATLEVSLAGNKGKAKRKNSLETKLIITGKELRSQIAQTFGLQENRLKIIANKKILDLGKTLEEQGITHNVRVMVLELMHSQEETKRKVQEEEKQKEEDALKEKEIKDRLKRTKKGLEILAEREDYLDPDTTPYLDIANQTGKTIKIPPRAKKALVLAMGYHEKGRALMKKNEYEVALPFLLDADKHFCECGTDLLNTVDNYAVLQLDIVWCYFRLEQLECLDDAEKKLATAQNCFKRCYGENHERLFVIKGSLGSEKVLFLRLYLLQGIGHFHNGKEKDAAKYLKKAYDLFQELFIDPEKVNCLLLLGFSPQEARLGLRATSGDVDRAADLISNRRETKAEIRREERKKRRQRLEDINTLKNMGYSERAAQKALHQANGNLDNAFQILVSNPQLFLENDNNNPVTMNQFQVPKESIDQLVYMGFDRESAEEALKVFQGNIQLAAQTLARNGGVLPTELQLLSEATTPSEESTSSKDSPTESAGTSSSSTDEDMEVDAVNEILEDIPEHEEDYLDLTLEEEGSIIDKYLSYIQIPQP</sequence>
<dbReference type="Pfam" id="PF26285">
    <property type="entry name" value="SASH1_Homeodomain"/>
    <property type="match status" value="1"/>
</dbReference>
<protein>
    <submittedName>
        <fullName evidence="5">NEDD8 ultimate buster 1</fullName>
    </submittedName>
</protein>
<dbReference type="PANTHER" id="PTHR12948:SF3">
    <property type="entry name" value="NEDD8 ULTIMATE BUSTER 1"/>
    <property type="match status" value="1"/>
</dbReference>
<dbReference type="Gene3D" id="3.10.20.90">
    <property type="entry name" value="Phosphatidylinositol 3-kinase Catalytic Subunit, Chain A, domain 1"/>
    <property type="match status" value="1"/>
</dbReference>
<proteinExistence type="predicted"/>
<feature type="domain" description="UBA" evidence="3">
    <location>
        <begin position="547"/>
        <end position="587"/>
    </location>
</feature>
<comment type="caution">
    <text evidence="5">The sequence shown here is derived from an EMBL/GenBank/DDBJ whole genome shotgun (WGS) entry which is preliminary data.</text>
</comment>
<dbReference type="STRING" id="8496.A0A151PDW9"/>
<evidence type="ECO:0000256" key="1">
    <source>
        <dbReference type="SAM" id="Coils"/>
    </source>
</evidence>
<keyword evidence="1" id="KW-0175">Coiled coil</keyword>
<dbReference type="SMART" id="SM00165">
    <property type="entry name" value="UBA"/>
    <property type="match status" value="3"/>
</dbReference>
<accession>A0A151PDW9</accession>
<evidence type="ECO:0000259" key="4">
    <source>
        <dbReference type="PROSITE" id="PS50053"/>
    </source>
</evidence>
<dbReference type="AlphaFoldDB" id="A0A151PDW9"/>
<evidence type="ECO:0000313" key="5">
    <source>
        <dbReference type="EMBL" id="KYO46965.1"/>
    </source>
</evidence>
<dbReference type="InterPro" id="IPR041207">
    <property type="entry name" value="NUB1_ubiquitin-like_dom"/>
</dbReference>